<evidence type="ECO:0000259" key="1">
    <source>
        <dbReference type="PROSITE" id="PS51029"/>
    </source>
</evidence>
<proteinExistence type="predicted"/>
<reference evidence="2 3" key="1">
    <citation type="submission" date="2023-11" db="EMBL/GenBank/DDBJ databases">
        <authorList>
            <person name="Hedman E."/>
            <person name="Englund M."/>
            <person name="Stromberg M."/>
            <person name="Nyberg Akerstrom W."/>
            <person name="Nylinder S."/>
            <person name="Jareborg N."/>
            <person name="Kallberg Y."/>
            <person name="Kronander E."/>
        </authorList>
    </citation>
    <scope>NUCLEOTIDE SEQUENCE [LARGE SCALE GENOMIC DNA]</scope>
</reference>
<evidence type="ECO:0000313" key="2">
    <source>
        <dbReference type="EMBL" id="CAK1583795.1"/>
    </source>
</evidence>
<sequence length="291" mass="33703">MASWSREFLLDFIELFKTLEPLWLIKSKDYCNKNKRNECYDLLLNKVLTIEPSANRVTITKKINNLHSTFRKEHKKVISSIVLGASADEVYTPKLWYYKELLFLKDQKKPLPSTSSMDVNVEHLHKVESSISFQNRSQFQSNLLQIVETVKKYISLELSLSSNSRSFKRKQPSNSESQSILRTIGDRLSSIRQEDEFDIIGKNVGSKLRSLSAIQNIYAEKIMNVTLYEAQLNNLSRFSLLSNPLPNLDYANSVINRLTQILSPINNQPVFRGTPVNYSCEWNQKNNCQIW</sequence>
<protein>
    <recommendedName>
        <fullName evidence="1">MADF domain-containing protein</fullName>
    </recommendedName>
</protein>
<dbReference type="PANTHER" id="PTHR21505">
    <property type="entry name" value="MADF DOMAIN-CONTAINING PROTEIN-RELATED"/>
    <property type="match status" value="1"/>
</dbReference>
<keyword evidence="3" id="KW-1185">Reference proteome</keyword>
<dbReference type="PANTHER" id="PTHR21505:SF8">
    <property type="entry name" value="DPT-YFP REPRESSOR BY OVEREXPRESSION, ISOFORM D-RELATED"/>
    <property type="match status" value="1"/>
</dbReference>
<dbReference type="InterPro" id="IPR006578">
    <property type="entry name" value="MADF-dom"/>
</dbReference>
<name>A0AAV1KMW1_9NEOP</name>
<dbReference type="SMART" id="SM00595">
    <property type="entry name" value="MADF"/>
    <property type="match status" value="1"/>
</dbReference>
<gene>
    <name evidence="2" type="ORF">PARMNEM_LOCUS5145</name>
</gene>
<feature type="domain" description="MADF" evidence="1">
    <location>
        <begin position="11"/>
        <end position="109"/>
    </location>
</feature>
<evidence type="ECO:0000313" key="3">
    <source>
        <dbReference type="Proteomes" id="UP001314205"/>
    </source>
</evidence>
<dbReference type="AlphaFoldDB" id="A0AAV1KMW1"/>
<dbReference type="Pfam" id="PF10545">
    <property type="entry name" value="MADF_DNA_bdg"/>
    <property type="match status" value="1"/>
</dbReference>
<comment type="caution">
    <text evidence="2">The sequence shown here is derived from an EMBL/GenBank/DDBJ whole genome shotgun (WGS) entry which is preliminary data.</text>
</comment>
<dbReference type="PROSITE" id="PS51029">
    <property type="entry name" value="MADF"/>
    <property type="match status" value="1"/>
</dbReference>
<accession>A0AAV1KMW1</accession>
<organism evidence="2 3">
    <name type="scientific">Parnassius mnemosyne</name>
    <name type="common">clouded apollo</name>
    <dbReference type="NCBI Taxonomy" id="213953"/>
    <lineage>
        <taxon>Eukaryota</taxon>
        <taxon>Metazoa</taxon>
        <taxon>Ecdysozoa</taxon>
        <taxon>Arthropoda</taxon>
        <taxon>Hexapoda</taxon>
        <taxon>Insecta</taxon>
        <taxon>Pterygota</taxon>
        <taxon>Neoptera</taxon>
        <taxon>Endopterygota</taxon>
        <taxon>Lepidoptera</taxon>
        <taxon>Glossata</taxon>
        <taxon>Ditrysia</taxon>
        <taxon>Papilionoidea</taxon>
        <taxon>Papilionidae</taxon>
        <taxon>Parnassiinae</taxon>
        <taxon>Parnassini</taxon>
        <taxon>Parnassius</taxon>
        <taxon>Driopa</taxon>
    </lineage>
</organism>
<dbReference type="EMBL" id="CAVLGL010000057">
    <property type="protein sequence ID" value="CAK1583795.1"/>
    <property type="molecule type" value="Genomic_DNA"/>
</dbReference>
<dbReference type="Proteomes" id="UP001314205">
    <property type="component" value="Unassembled WGS sequence"/>
</dbReference>